<dbReference type="AlphaFoldDB" id="A0A9X0B4H6"/>
<dbReference type="RefSeq" id="XP_056485585.1">
    <property type="nucleotide sequence ID" value="XM_056634965.1"/>
</dbReference>
<sequence length="68" mass="6863">MRVISFTLATIVATASMVIAAPAEASGAATKWICPNGWKYCGCIGDGGGDGQICGSNGLSDQICPVKK</sequence>
<comment type="caution">
    <text evidence="2">The sequence shown here is derived from an EMBL/GenBank/DDBJ whole genome shotgun (WGS) entry which is preliminary data.</text>
</comment>
<dbReference type="GeneID" id="81373945"/>
<dbReference type="EMBL" id="JAPZBU010000009">
    <property type="protein sequence ID" value="KAJ5387787.1"/>
    <property type="molecule type" value="Genomic_DNA"/>
</dbReference>
<reference evidence="2" key="1">
    <citation type="submission" date="2022-12" db="EMBL/GenBank/DDBJ databases">
        <authorList>
            <person name="Petersen C."/>
        </authorList>
    </citation>
    <scope>NUCLEOTIDE SEQUENCE</scope>
    <source>
        <strain evidence="2">IBT 29677</strain>
    </source>
</reference>
<organism evidence="2 3">
    <name type="scientific">Penicillium cosmopolitanum</name>
    <dbReference type="NCBI Taxonomy" id="1131564"/>
    <lineage>
        <taxon>Eukaryota</taxon>
        <taxon>Fungi</taxon>
        <taxon>Dikarya</taxon>
        <taxon>Ascomycota</taxon>
        <taxon>Pezizomycotina</taxon>
        <taxon>Eurotiomycetes</taxon>
        <taxon>Eurotiomycetidae</taxon>
        <taxon>Eurotiales</taxon>
        <taxon>Aspergillaceae</taxon>
        <taxon>Penicillium</taxon>
    </lineage>
</organism>
<proteinExistence type="predicted"/>
<reference evidence="2" key="2">
    <citation type="journal article" date="2023" name="IMA Fungus">
        <title>Comparative genomic study of the Penicillium genus elucidates a diverse pangenome and 15 lateral gene transfer events.</title>
        <authorList>
            <person name="Petersen C."/>
            <person name="Sorensen T."/>
            <person name="Nielsen M.R."/>
            <person name="Sondergaard T.E."/>
            <person name="Sorensen J.L."/>
            <person name="Fitzpatrick D.A."/>
            <person name="Frisvad J.C."/>
            <person name="Nielsen K.L."/>
        </authorList>
    </citation>
    <scope>NUCLEOTIDE SEQUENCE</scope>
    <source>
        <strain evidence="2">IBT 29677</strain>
    </source>
</reference>
<keyword evidence="1" id="KW-0732">Signal</keyword>
<evidence type="ECO:0000313" key="2">
    <source>
        <dbReference type="EMBL" id="KAJ5387787.1"/>
    </source>
</evidence>
<protein>
    <recommendedName>
        <fullName evidence="4">Chitin-binding type-1 domain-containing protein</fullName>
    </recommendedName>
</protein>
<name>A0A9X0B4H6_9EURO</name>
<feature type="chain" id="PRO_5040761183" description="Chitin-binding type-1 domain-containing protein" evidence="1">
    <location>
        <begin position="21"/>
        <end position="68"/>
    </location>
</feature>
<gene>
    <name evidence="2" type="ORF">N7509_010328</name>
</gene>
<keyword evidence="3" id="KW-1185">Reference proteome</keyword>
<feature type="signal peptide" evidence="1">
    <location>
        <begin position="1"/>
        <end position="20"/>
    </location>
</feature>
<evidence type="ECO:0000313" key="3">
    <source>
        <dbReference type="Proteomes" id="UP001147747"/>
    </source>
</evidence>
<evidence type="ECO:0008006" key="4">
    <source>
        <dbReference type="Google" id="ProtNLM"/>
    </source>
</evidence>
<dbReference type="Proteomes" id="UP001147747">
    <property type="component" value="Unassembled WGS sequence"/>
</dbReference>
<evidence type="ECO:0000256" key="1">
    <source>
        <dbReference type="SAM" id="SignalP"/>
    </source>
</evidence>
<accession>A0A9X0B4H6</accession>